<gene>
    <name evidence="3" type="ORF">AX774_g3581</name>
</gene>
<dbReference type="EMBL" id="LSSK01000562">
    <property type="protein sequence ID" value="OMH82923.1"/>
    <property type="molecule type" value="Genomic_DNA"/>
</dbReference>
<comment type="caution">
    <text evidence="3">The sequence shown here is derived from an EMBL/GenBank/DDBJ whole genome shotgun (WGS) entry which is preliminary data.</text>
</comment>
<accession>A0A1R1PPU1</accession>
<dbReference type="PANTHER" id="PTHR13134:SF3">
    <property type="entry name" value="TRAFFICKING PROTEIN PARTICLE COMPLEX SUBUNIT 13"/>
    <property type="match status" value="1"/>
</dbReference>
<dbReference type="Pfam" id="PF06159">
    <property type="entry name" value="TRAPPC13_N"/>
    <property type="match status" value="1"/>
</dbReference>
<dbReference type="PANTHER" id="PTHR13134">
    <property type="entry name" value="TRAFFICKING PROTEIN PARTICLE COMPLEX SUBUNIT 13"/>
    <property type="match status" value="1"/>
</dbReference>
<dbReference type="OrthoDB" id="10250284at2759"/>
<dbReference type="InterPro" id="IPR055427">
    <property type="entry name" value="TRAPPC13_N"/>
</dbReference>
<dbReference type="GO" id="GO:1990072">
    <property type="term" value="C:TRAPPIII protein complex"/>
    <property type="evidence" value="ECO:0007669"/>
    <property type="project" value="TreeGrafter"/>
</dbReference>
<evidence type="ECO:0000259" key="1">
    <source>
        <dbReference type="Pfam" id="PF06159"/>
    </source>
</evidence>
<proteinExistence type="predicted"/>
<dbReference type="Pfam" id="PF23647">
    <property type="entry name" value="TRAPPC13_M"/>
    <property type="match status" value="1"/>
</dbReference>
<dbReference type="InterPro" id="IPR055429">
    <property type="entry name" value="TRAPPC13_M"/>
</dbReference>
<evidence type="ECO:0000259" key="2">
    <source>
        <dbReference type="Pfam" id="PF23647"/>
    </source>
</evidence>
<evidence type="ECO:0000313" key="3">
    <source>
        <dbReference type="EMBL" id="OMH82923.1"/>
    </source>
</evidence>
<protein>
    <submittedName>
        <fullName evidence="3">Putative trafficking protein particle complex subunit 13-like protein</fullName>
    </submittedName>
</protein>
<keyword evidence="4" id="KW-1185">Reference proteome</keyword>
<feature type="domain" description="Trafficking protein particle complex subunit 13 middle" evidence="2">
    <location>
        <begin position="212"/>
        <end position="276"/>
    </location>
</feature>
<dbReference type="AlphaFoldDB" id="A0A1R1PPU1"/>
<sequence length="315" mass="35506">MRLSRPNLSNSQPLFLDHSLNEKKGTRSVIFQGLNNLYKSEGAKFGKLSNHYKTKTKNQDKGEERDAIEEETNTGFMGDTERLNYPISEKLLIPKAFGSLYLGEQVVLQFLIINESPQTLHAVKCKIEVQSNTQKQAIFDSFSSGFEAQGGGGGAAQEGVVLGSQQIFNFQAKHETKELGVHVIVCTIEFINAVKARQTIKKIFKFQVDNPLMVKTKVNHLKADQVYLEVQIQNVTKDVMWLEKMELEPHSEFEATNLNVSEDKEIWSTPFLDPNCARQQRELSKGALSFPFGEARHYLALVIWDYGEAADLTAC</sequence>
<reference evidence="4" key="1">
    <citation type="submission" date="2017-01" db="EMBL/GenBank/DDBJ databases">
        <authorList>
            <person name="Wang Y."/>
            <person name="White M."/>
            <person name="Kvist S."/>
            <person name="Moncalvo J.-M."/>
        </authorList>
    </citation>
    <scope>NUCLEOTIDE SEQUENCE [LARGE SCALE GENOMIC DNA]</scope>
    <source>
        <strain evidence="4">COL-18-3</strain>
    </source>
</reference>
<evidence type="ECO:0000313" key="4">
    <source>
        <dbReference type="Proteomes" id="UP000188320"/>
    </source>
</evidence>
<feature type="domain" description="Trafficking protein particle complex subunit 13 N-terminal" evidence="1">
    <location>
        <begin position="69"/>
        <end position="208"/>
    </location>
</feature>
<name>A0A1R1PPU1_ZANCU</name>
<dbReference type="InterPro" id="IPR010378">
    <property type="entry name" value="TRAPPC13"/>
</dbReference>
<organism evidence="3 4">
    <name type="scientific">Zancudomyces culisetae</name>
    <name type="common">Gut fungus</name>
    <name type="synonym">Smittium culisetae</name>
    <dbReference type="NCBI Taxonomy" id="1213189"/>
    <lineage>
        <taxon>Eukaryota</taxon>
        <taxon>Fungi</taxon>
        <taxon>Fungi incertae sedis</taxon>
        <taxon>Zoopagomycota</taxon>
        <taxon>Kickxellomycotina</taxon>
        <taxon>Harpellomycetes</taxon>
        <taxon>Harpellales</taxon>
        <taxon>Legeriomycetaceae</taxon>
        <taxon>Zancudomyces</taxon>
    </lineage>
</organism>
<dbReference type="Proteomes" id="UP000188320">
    <property type="component" value="Unassembled WGS sequence"/>
</dbReference>